<feature type="transmembrane region" description="Helical" evidence="1">
    <location>
        <begin position="7"/>
        <end position="31"/>
    </location>
</feature>
<dbReference type="EMBL" id="UINC01094893">
    <property type="protein sequence ID" value="SVC50519.1"/>
    <property type="molecule type" value="Genomic_DNA"/>
</dbReference>
<name>A0A382MNY2_9ZZZZ</name>
<keyword evidence="1" id="KW-1133">Transmembrane helix</keyword>
<gene>
    <name evidence="2" type="ORF">METZ01_LOCUS303373</name>
</gene>
<reference evidence="2" key="1">
    <citation type="submission" date="2018-05" db="EMBL/GenBank/DDBJ databases">
        <authorList>
            <person name="Lanie J.A."/>
            <person name="Ng W.-L."/>
            <person name="Kazmierczak K.M."/>
            <person name="Andrzejewski T.M."/>
            <person name="Davidsen T.M."/>
            <person name="Wayne K.J."/>
            <person name="Tettelin H."/>
            <person name="Glass J.I."/>
            <person name="Rusch D."/>
            <person name="Podicherti R."/>
            <person name="Tsui H.-C.T."/>
            <person name="Winkler M.E."/>
        </authorList>
    </citation>
    <scope>NUCLEOTIDE SEQUENCE</scope>
</reference>
<keyword evidence="1" id="KW-0812">Transmembrane</keyword>
<dbReference type="AlphaFoldDB" id="A0A382MNY2"/>
<organism evidence="2">
    <name type="scientific">marine metagenome</name>
    <dbReference type="NCBI Taxonomy" id="408172"/>
    <lineage>
        <taxon>unclassified sequences</taxon>
        <taxon>metagenomes</taxon>
        <taxon>ecological metagenomes</taxon>
    </lineage>
</organism>
<evidence type="ECO:0000256" key="1">
    <source>
        <dbReference type="SAM" id="Phobius"/>
    </source>
</evidence>
<proteinExistence type="predicted"/>
<accession>A0A382MNY2</accession>
<feature type="transmembrane region" description="Helical" evidence="1">
    <location>
        <begin position="89"/>
        <end position="114"/>
    </location>
</feature>
<evidence type="ECO:0000313" key="2">
    <source>
        <dbReference type="EMBL" id="SVC50519.1"/>
    </source>
</evidence>
<protein>
    <submittedName>
        <fullName evidence="2">Uncharacterized protein</fullName>
    </submittedName>
</protein>
<feature type="transmembrane region" description="Helical" evidence="1">
    <location>
        <begin position="51"/>
        <end position="77"/>
    </location>
</feature>
<keyword evidence="1" id="KW-0472">Membrane</keyword>
<sequence length="124" mass="13259">MTDRMKPILGVIAVNLGIWYALMFSAGDWLMQLGFAGDGSLDVLGPITIPVYVVLLTLFYDTVIQITGASAMTVAMVLGVSEIMATEVLFVMVAGTVFTTALITAGLNLLFWWASGTVYGKLSE</sequence>